<dbReference type="InterPro" id="IPR006143">
    <property type="entry name" value="RND_pump_MFP"/>
</dbReference>
<keyword evidence="2" id="KW-0175">Coiled coil</keyword>
<feature type="region of interest" description="Disordered" evidence="3">
    <location>
        <begin position="379"/>
        <end position="398"/>
    </location>
</feature>
<sequence length="398" mass="43899">MSSGLRKTGLPVILLVTAIAIMVVLIQLKPEPEVKEVEVQDFLVDAVDIFSQDVEFLVYAQGAVQPKNKTVLSSQVSGRVITISEKFNEGGFFRKGDMLVELESDDYKTDLLLAEAEVARVQASLDEEIARGKVAEREWSSVNSGTPPELGLRKPQLAREKANLKAAKAGLDRAKRNLERTIIRAPYDGLVKTRMVDLGQFVALGSQIGEVFSTDVAEVRLPLTDNDVAFLGDLDEKQPNVTLSADIAGKRHFWQGKLVRDEAVLDEARRVIYGVVEVQDPYNMVTKVHQSELKFGRFVSAAISGLNASNIIKLPRFVMRLDGTVLTVDKDMKLQINTVDVMRAEEDFVYISGGLPSEHKVVMSAVSTPYNGMPVRFVDDNSEPPPSIDEDEPGEISL</sequence>
<evidence type="ECO:0000256" key="3">
    <source>
        <dbReference type="SAM" id="MobiDB-lite"/>
    </source>
</evidence>
<proteinExistence type="inferred from homology"/>
<gene>
    <name evidence="5" type="ORF">RM552_05935</name>
</gene>
<dbReference type="PANTHER" id="PTHR30469">
    <property type="entry name" value="MULTIDRUG RESISTANCE PROTEIN MDTA"/>
    <property type="match status" value="1"/>
</dbReference>
<dbReference type="EMBL" id="JAVRHX010000001">
    <property type="protein sequence ID" value="MDT0594376.1"/>
    <property type="molecule type" value="Genomic_DNA"/>
</dbReference>
<feature type="transmembrane region" description="Helical" evidence="4">
    <location>
        <begin position="12"/>
        <end position="28"/>
    </location>
</feature>
<feature type="coiled-coil region" evidence="2">
    <location>
        <begin position="157"/>
        <end position="184"/>
    </location>
</feature>
<dbReference type="PANTHER" id="PTHR30469:SF12">
    <property type="entry name" value="MULTIDRUG RESISTANCE PROTEIN MDTA"/>
    <property type="match status" value="1"/>
</dbReference>
<name>A0ABU2ZP20_9ALTE</name>
<accession>A0ABU2ZP20</accession>
<evidence type="ECO:0000256" key="2">
    <source>
        <dbReference type="SAM" id="Coils"/>
    </source>
</evidence>
<dbReference type="Gene3D" id="2.40.420.20">
    <property type="match status" value="1"/>
</dbReference>
<protein>
    <submittedName>
        <fullName evidence="5">Efflux RND transporter periplasmic adaptor subunit</fullName>
    </submittedName>
</protein>
<evidence type="ECO:0000256" key="4">
    <source>
        <dbReference type="SAM" id="Phobius"/>
    </source>
</evidence>
<keyword evidence="4" id="KW-0812">Transmembrane</keyword>
<feature type="compositionally biased region" description="Acidic residues" evidence="3">
    <location>
        <begin position="388"/>
        <end position="398"/>
    </location>
</feature>
<evidence type="ECO:0000313" key="5">
    <source>
        <dbReference type="EMBL" id="MDT0594376.1"/>
    </source>
</evidence>
<dbReference type="Gene3D" id="2.40.30.170">
    <property type="match status" value="1"/>
</dbReference>
<keyword evidence="4" id="KW-0472">Membrane</keyword>
<keyword evidence="4" id="KW-1133">Transmembrane helix</keyword>
<evidence type="ECO:0000313" key="6">
    <source>
        <dbReference type="Proteomes" id="UP001253545"/>
    </source>
</evidence>
<comment type="similarity">
    <text evidence="1">Belongs to the membrane fusion protein (MFP) (TC 8.A.1) family.</text>
</comment>
<keyword evidence="6" id="KW-1185">Reference proteome</keyword>
<comment type="caution">
    <text evidence="5">The sequence shown here is derived from an EMBL/GenBank/DDBJ whole genome shotgun (WGS) entry which is preliminary data.</text>
</comment>
<evidence type="ECO:0000256" key="1">
    <source>
        <dbReference type="ARBA" id="ARBA00009477"/>
    </source>
</evidence>
<dbReference type="Proteomes" id="UP001253545">
    <property type="component" value="Unassembled WGS sequence"/>
</dbReference>
<dbReference type="Gene3D" id="2.40.50.100">
    <property type="match status" value="1"/>
</dbReference>
<dbReference type="NCBIfam" id="TIGR01730">
    <property type="entry name" value="RND_mfp"/>
    <property type="match status" value="1"/>
</dbReference>
<reference evidence="5 6" key="1">
    <citation type="submission" date="2023-09" db="EMBL/GenBank/DDBJ databases">
        <authorList>
            <person name="Rey-Velasco X."/>
        </authorList>
    </citation>
    <scope>NUCLEOTIDE SEQUENCE [LARGE SCALE GENOMIC DNA]</scope>
    <source>
        <strain evidence="5 6">P117</strain>
    </source>
</reference>
<organism evidence="5 6">
    <name type="scientific">Glaciecola petra</name>
    <dbReference type="NCBI Taxonomy" id="3075602"/>
    <lineage>
        <taxon>Bacteria</taxon>
        <taxon>Pseudomonadati</taxon>
        <taxon>Pseudomonadota</taxon>
        <taxon>Gammaproteobacteria</taxon>
        <taxon>Alteromonadales</taxon>
        <taxon>Alteromonadaceae</taxon>
        <taxon>Glaciecola</taxon>
    </lineage>
</organism>
<dbReference type="Gene3D" id="1.10.287.470">
    <property type="entry name" value="Helix hairpin bin"/>
    <property type="match status" value="1"/>
</dbReference>
<dbReference type="RefSeq" id="WP_311367851.1">
    <property type="nucleotide sequence ID" value="NZ_JAVRHX010000001.1"/>
</dbReference>
<dbReference type="SUPFAM" id="SSF111369">
    <property type="entry name" value="HlyD-like secretion proteins"/>
    <property type="match status" value="1"/>
</dbReference>